<reference evidence="5" key="1">
    <citation type="journal article" date="2018" name="Genome Biol. Evol.">
        <title>Genomics and development of Lentinus tigrinus, a white-rot wood-decaying mushroom with dimorphic fruiting bodies.</title>
        <authorList>
            <person name="Wu B."/>
            <person name="Xu Z."/>
            <person name="Knudson A."/>
            <person name="Carlson A."/>
            <person name="Chen N."/>
            <person name="Kovaka S."/>
            <person name="LaButti K."/>
            <person name="Lipzen A."/>
            <person name="Pennachio C."/>
            <person name="Riley R."/>
            <person name="Schakwitz W."/>
            <person name="Umezawa K."/>
            <person name="Ohm R.A."/>
            <person name="Grigoriev I.V."/>
            <person name="Nagy L.G."/>
            <person name="Gibbons J."/>
            <person name="Hibbett D."/>
        </authorList>
    </citation>
    <scope>NUCLEOTIDE SEQUENCE [LARGE SCALE GENOMIC DNA]</scope>
    <source>
        <strain evidence="5">ALCF2SS1-6</strain>
    </source>
</reference>
<evidence type="ECO:0000256" key="3">
    <source>
        <dbReference type="SAM" id="MobiDB-lite"/>
    </source>
</evidence>
<proteinExistence type="inferred from homology"/>
<dbReference type="SUPFAM" id="SSF55811">
    <property type="entry name" value="Nudix"/>
    <property type="match status" value="1"/>
</dbReference>
<feature type="compositionally biased region" description="Polar residues" evidence="3">
    <location>
        <begin position="24"/>
        <end position="52"/>
    </location>
</feature>
<comment type="similarity">
    <text evidence="2">Belongs to the Nudix hydrolase family.</text>
</comment>
<feature type="domain" description="Nudix hydrolase" evidence="4">
    <location>
        <begin position="130"/>
        <end position="302"/>
    </location>
</feature>
<feature type="region of interest" description="Disordered" evidence="3">
    <location>
        <begin position="1"/>
        <end position="97"/>
    </location>
</feature>
<evidence type="ECO:0000313" key="5">
    <source>
        <dbReference type="EMBL" id="RPD63366.1"/>
    </source>
</evidence>
<feature type="compositionally biased region" description="Low complexity" evidence="3">
    <location>
        <begin position="353"/>
        <end position="363"/>
    </location>
</feature>
<evidence type="ECO:0000256" key="1">
    <source>
        <dbReference type="ARBA" id="ARBA00022801"/>
    </source>
</evidence>
<dbReference type="PROSITE" id="PS00893">
    <property type="entry name" value="NUDIX_BOX"/>
    <property type="match status" value="1"/>
</dbReference>
<evidence type="ECO:0000259" key="4">
    <source>
        <dbReference type="PROSITE" id="PS51462"/>
    </source>
</evidence>
<dbReference type="InterPro" id="IPR015797">
    <property type="entry name" value="NUDIX_hydrolase-like_dom_sf"/>
</dbReference>
<dbReference type="PROSITE" id="PS51462">
    <property type="entry name" value="NUDIX"/>
    <property type="match status" value="1"/>
</dbReference>
<dbReference type="AlphaFoldDB" id="A0A5C2SPH0"/>
<dbReference type="GO" id="GO:0004081">
    <property type="term" value="F:bis(5'-nucleosyl)-tetraphosphatase (asymmetrical) activity"/>
    <property type="evidence" value="ECO:0007669"/>
    <property type="project" value="TreeGrafter"/>
</dbReference>
<dbReference type="Gene3D" id="3.90.79.10">
    <property type="entry name" value="Nucleoside Triphosphate Pyrophosphohydrolase"/>
    <property type="match status" value="1"/>
</dbReference>
<keyword evidence="6" id="KW-1185">Reference proteome</keyword>
<feature type="compositionally biased region" description="Polar residues" evidence="3">
    <location>
        <begin position="87"/>
        <end position="97"/>
    </location>
</feature>
<dbReference type="PANTHER" id="PTHR21340">
    <property type="entry name" value="DIADENOSINE 5,5-P1,P4-TETRAPHOSPHATE PYROPHOSPHOHYDROLASE MUTT"/>
    <property type="match status" value="1"/>
</dbReference>
<keyword evidence="1 2" id="KW-0378">Hydrolase</keyword>
<evidence type="ECO:0000256" key="2">
    <source>
        <dbReference type="RuleBase" id="RU003476"/>
    </source>
</evidence>
<sequence length="363" mass="40545">MANPSRWSLTRLLSGDAQQRARENSTSSAQSRNNPGTQSAQQRHAQMPQTPQDVERHRSPQTQTSTQQTSPPNHRTSHTHSSSHPNGSMTSSASNTRGRAYVHRLRRDGPTGFSKFSTPAIPDSLFFAEDFMLGSGMVIIQPSTGKIVLLHEELERDARGHVQHRWFLPKGRKDVGETLEQAALREAYEESGYRVDFLPVIMPYNAPTPPTSLDGLRLRPVTEPIFVNTLEYRNHEGGRNRHGGEYLTFWYIGQVPENPVADTDTRMPDEVNYETYFLDPEQALKCLSNHGTYYHIVKTAYELWVHTVQTQADPEYIRYIAELDRKLLATGPLEGVAVSDEAADENGVGENTSSSAASATPVS</sequence>
<dbReference type="InterPro" id="IPR000086">
    <property type="entry name" value="NUDIX_hydrolase_dom"/>
</dbReference>
<dbReference type="CDD" id="cd02883">
    <property type="entry name" value="NUDIX_Hydrolase"/>
    <property type="match status" value="1"/>
</dbReference>
<feature type="compositionally biased region" description="Low complexity" evidence="3">
    <location>
        <begin position="60"/>
        <end position="86"/>
    </location>
</feature>
<gene>
    <name evidence="5" type="ORF">L227DRAFT_572523</name>
</gene>
<dbReference type="Pfam" id="PF00293">
    <property type="entry name" value="NUDIX"/>
    <property type="match status" value="1"/>
</dbReference>
<dbReference type="InterPro" id="IPR051325">
    <property type="entry name" value="Nudix_hydrolase_domain"/>
</dbReference>
<dbReference type="PRINTS" id="PR00502">
    <property type="entry name" value="NUDIXFAMILY"/>
</dbReference>
<accession>A0A5C2SPH0</accession>
<dbReference type="PANTHER" id="PTHR21340:SF0">
    <property type="entry name" value="BIS(5'-NUCLEOSYL)-TETRAPHOSPHATASE [ASYMMETRICAL]"/>
    <property type="match status" value="1"/>
</dbReference>
<dbReference type="InterPro" id="IPR020084">
    <property type="entry name" value="NUDIX_hydrolase_CS"/>
</dbReference>
<organism evidence="5 6">
    <name type="scientific">Lentinus tigrinus ALCF2SS1-6</name>
    <dbReference type="NCBI Taxonomy" id="1328759"/>
    <lineage>
        <taxon>Eukaryota</taxon>
        <taxon>Fungi</taxon>
        <taxon>Dikarya</taxon>
        <taxon>Basidiomycota</taxon>
        <taxon>Agaricomycotina</taxon>
        <taxon>Agaricomycetes</taxon>
        <taxon>Polyporales</taxon>
        <taxon>Polyporaceae</taxon>
        <taxon>Lentinus</taxon>
    </lineage>
</organism>
<dbReference type="OrthoDB" id="276276at2759"/>
<dbReference type="EMBL" id="ML122256">
    <property type="protein sequence ID" value="RPD63366.1"/>
    <property type="molecule type" value="Genomic_DNA"/>
</dbReference>
<dbReference type="GO" id="GO:0006167">
    <property type="term" value="P:AMP biosynthetic process"/>
    <property type="evidence" value="ECO:0007669"/>
    <property type="project" value="TreeGrafter"/>
</dbReference>
<protein>
    <recommendedName>
        <fullName evidence="4">Nudix hydrolase domain-containing protein</fullName>
    </recommendedName>
</protein>
<dbReference type="GO" id="GO:0006754">
    <property type="term" value="P:ATP biosynthetic process"/>
    <property type="evidence" value="ECO:0007669"/>
    <property type="project" value="TreeGrafter"/>
</dbReference>
<feature type="region of interest" description="Disordered" evidence="3">
    <location>
        <begin position="339"/>
        <end position="363"/>
    </location>
</feature>
<name>A0A5C2SPH0_9APHY</name>
<dbReference type="STRING" id="1328759.A0A5C2SPH0"/>
<dbReference type="InterPro" id="IPR020476">
    <property type="entry name" value="Nudix_hydrolase"/>
</dbReference>
<evidence type="ECO:0000313" key="6">
    <source>
        <dbReference type="Proteomes" id="UP000313359"/>
    </source>
</evidence>
<dbReference type="Proteomes" id="UP000313359">
    <property type="component" value="Unassembled WGS sequence"/>
</dbReference>